<dbReference type="PANTHER" id="PTHR38041">
    <property type="entry name" value="CHORISMATE MUTASE"/>
    <property type="match status" value="1"/>
</dbReference>
<comment type="caution">
    <text evidence="5">The sequence shown here is derived from an EMBL/GenBank/DDBJ whole genome shotgun (WGS) entry which is preliminary data.</text>
</comment>
<dbReference type="SMART" id="SM00830">
    <property type="entry name" value="CM_2"/>
    <property type="match status" value="1"/>
</dbReference>
<evidence type="ECO:0000256" key="1">
    <source>
        <dbReference type="ARBA" id="ARBA00012404"/>
    </source>
</evidence>
<dbReference type="EMBL" id="RRAZ01000010">
    <property type="protein sequence ID" value="RRH75467.1"/>
    <property type="molecule type" value="Genomic_DNA"/>
</dbReference>
<feature type="binding site" evidence="3">
    <location>
        <position position="91"/>
    </location>
    <ligand>
        <name>substrate</name>
    </ligand>
</feature>
<protein>
    <recommendedName>
        <fullName evidence="1">chorismate mutase</fullName>
        <ecNumber evidence="1">5.4.99.5</ecNumber>
    </recommendedName>
</protein>
<dbReference type="EC" id="5.4.99.5" evidence="1"/>
<gene>
    <name evidence="5" type="ORF">EG244_08240</name>
</gene>
<keyword evidence="2" id="KW-0413">Isomerase</keyword>
<feature type="domain" description="Chorismate mutase" evidence="4">
    <location>
        <begin position="4"/>
        <end position="95"/>
    </location>
</feature>
<feature type="binding site" evidence="3">
    <location>
        <position position="42"/>
    </location>
    <ligand>
        <name>substrate</name>
    </ligand>
</feature>
<dbReference type="InterPro" id="IPR008241">
    <property type="entry name" value="Isochorismate_pyruvate-lyase"/>
</dbReference>
<dbReference type="OrthoDB" id="514491at2"/>
<dbReference type="RefSeq" id="WP_124964530.1">
    <property type="nucleotide sequence ID" value="NZ_RRAZ01000010.1"/>
</dbReference>
<keyword evidence="6" id="KW-1185">Reference proteome</keyword>
<dbReference type="Gene3D" id="1.20.59.10">
    <property type="entry name" value="Chorismate mutase"/>
    <property type="match status" value="1"/>
</dbReference>
<evidence type="ECO:0000256" key="3">
    <source>
        <dbReference type="PIRSR" id="PIRSR029775-1"/>
    </source>
</evidence>
<evidence type="ECO:0000313" key="6">
    <source>
        <dbReference type="Proteomes" id="UP000282125"/>
    </source>
</evidence>
<dbReference type="GO" id="GO:0009697">
    <property type="term" value="P:salicylic acid biosynthetic process"/>
    <property type="evidence" value="ECO:0007669"/>
    <property type="project" value="InterPro"/>
</dbReference>
<reference evidence="5 6" key="1">
    <citation type="submission" date="2018-11" db="EMBL/GenBank/DDBJ databases">
        <title>Gemmobacter sp. nov., YIM 102744-1 draft genome.</title>
        <authorList>
            <person name="Li G."/>
            <person name="Jiang Y."/>
        </authorList>
    </citation>
    <scope>NUCLEOTIDE SEQUENCE [LARGE SCALE GENOMIC DNA]</scope>
    <source>
        <strain evidence="5 6">YIM 102744-1</strain>
    </source>
</reference>
<sequence length="103" mass="11590">MRSAKDCQDMTELRAGIDRLDTALVTLFAERATYITRAAELKSENGWPARIDTRVEEVVRNVRAKAAATGMDADLAERLWRELMEWAIGHEENLLGAGQKTKD</sequence>
<dbReference type="PROSITE" id="PS51168">
    <property type="entry name" value="CHORISMATE_MUT_2"/>
    <property type="match status" value="1"/>
</dbReference>
<dbReference type="GO" id="GO:0016835">
    <property type="term" value="F:carbon-oxygen lyase activity"/>
    <property type="evidence" value="ECO:0007669"/>
    <property type="project" value="InterPro"/>
</dbReference>
<organism evidence="5 6">
    <name type="scientific">Falsigemmobacter faecalis</name>
    <dbReference type="NCBI Taxonomy" id="2488730"/>
    <lineage>
        <taxon>Bacteria</taxon>
        <taxon>Pseudomonadati</taxon>
        <taxon>Pseudomonadota</taxon>
        <taxon>Alphaproteobacteria</taxon>
        <taxon>Rhodobacterales</taxon>
        <taxon>Paracoccaceae</taxon>
        <taxon>Falsigemmobacter</taxon>
    </lineage>
</organism>
<dbReference type="PANTHER" id="PTHR38041:SF1">
    <property type="entry name" value="CHORISMATE MUTASE"/>
    <property type="match status" value="1"/>
</dbReference>
<dbReference type="SUPFAM" id="SSF48600">
    <property type="entry name" value="Chorismate mutase II"/>
    <property type="match status" value="1"/>
</dbReference>
<proteinExistence type="predicted"/>
<accession>A0A3P3DMI7</accession>
<dbReference type="AlphaFoldDB" id="A0A3P3DMI7"/>
<dbReference type="InterPro" id="IPR036979">
    <property type="entry name" value="CM_dom_sf"/>
</dbReference>
<dbReference type="Proteomes" id="UP000282125">
    <property type="component" value="Unassembled WGS sequence"/>
</dbReference>
<evidence type="ECO:0000259" key="4">
    <source>
        <dbReference type="PROSITE" id="PS51168"/>
    </source>
</evidence>
<dbReference type="Pfam" id="PF01817">
    <property type="entry name" value="CM_2"/>
    <property type="match status" value="1"/>
</dbReference>
<name>A0A3P3DMI7_9RHOB</name>
<dbReference type="InterPro" id="IPR002701">
    <property type="entry name" value="CM_II_prokaryot"/>
</dbReference>
<evidence type="ECO:0000256" key="2">
    <source>
        <dbReference type="ARBA" id="ARBA00023235"/>
    </source>
</evidence>
<dbReference type="InterPro" id="IPR051331">
    <property type="entry name" value="Chorismate_mutase-related"/>
</dbReference>
<feature type="binding site" evidence="3">
    <location>
        <position position="31"/>
    </location>
    <ligand>
        <name>substrate</name>
    </ligand>
</feature>
<dbReference type="PIRSF" id="PIRSF029775">
    <property type="entry name" value="Isochor_pyr_lyas"/>
    <property type="match status" value="1"/>
</dbReference>
<evidence type="ECO:0000313" key="5">
    <source>
        <dbReference type="EMBL" id="RRH75467.1"/>
    </source>
</evidence>
<feature type="binding site" evidence="3">
    <location>
        <position position="14"/>
    </location>
    <ligand>
        <name>substrate</name>
    </ligand>
</feature>
<dbReference type="GO" id="GO:0004106">
    <property type="term" value="F:chorismate mutase activity"/>
    <property type="evidence" value="ECO:0007669"/>
    <property type="project" value="UniProtKB-EC"/>
</dbReference>
<dbReference type="InterPro" id="IPR036263">
    <property type="entry name" value="Chorismate_II_sf"/>
</dbReference>
<dbReference type="GO" id="GO:0046417">
    <property type="term" value="P:chorismate metabolic process"/>
    <property type="evidence" value="ECO:0007669"/>
    <property type="project" value="InterPro"/>
</dbReference>